<reference evidence="1 2" key="1">
    <citation type="submission" date="2016-02" db="EMBL/GenBank/DDBJ databases">
        <title>Complete genome sequence of a polyvalent bacteriophage, SEGD1, simultaneously inhibiting both Salmonella enterica and Escherichia coli O157:H7.</title>
        <authorList>
            <person name="Fan J."/>
            <person name="Ma J."/>
        </authorList>
    </citation>
    <scope>NUCLEOTIDE SEQUENCE [LARGE SCALE GENOMIC DNA]</scope>
</reference>
<protein>
    <submittedName>
        <fullName evidence="1">Uncharacterized protein</fullName>
    </submittedName>
</protein>
<evidence type="ECO:0000313" key="2">
    <source>
        <dbReference type="Proteomes" id="UP000223976"/>
    </source>
</evidence>
<dbReference type="EMBL" id="KU726251">
    <property type="protein sequence ID" value="AMR59865.1"/>
    <property type="molecule type" value="Genomic_DNA"/>
</dbReference>
<organism evidence="1 2">
    <name type="scientific">Enterobacteria phage SEGD1</name>
    <dbReference type="NCBI Taxonomy" id="1805456"/>
    <lineage>
        <taxon>Viruses</taxon>
        <taxon>Duplodnaviria</taxon>
        <taxon>Heunggongvirae</taxon>
        <taxon>Uroviricota</taxon>
        <taxon>Caudoviricetes</taxon>
        <taxon>Chimalliviridae</taxon>
        <taxon>Seoulvirus</taxon>
        <taxon>Seoulvirus SPN3US</taxon>
    </lineage>
</organism>
<name>A0A142IIS7_9CAUD</name>
<dbReference type="Proteomes" id="UP000223976">
    <property type="component" value="Segment"/>
</dbReference>
<evidence type="ECO:0000313" key="1">
    <source>
        <dbReference type="EMBL" id="AMR59865.1"/>
    </source>
</evidence>
<sequence length="180" mass="21123">MKIFIDLLDDEFREIFPAALFEFKRKCEDYLIPKNIDRQHLAGLISAAYVNIAVNEVHQLAQRIACFEYNDEDIEDGFLQSKMGRFSLELKTDEVIDKVGKAFDEMKDIEMMIKMSGPEAGPLKEAWEHLNRDEYKEMYMGEFTTMLRHLEAQVWEHIVSRLKEILIVVEPMQPLSISKF</sequence>
<gene>
    <name evidence="1" type="ORF">SEGD1_218</name>
</gene>
<accession>A0A142IIS7</accession>
<proteinExistence type="predicted"/>